<dbReference type="EMBL" id="JADBEE010000001">
    <property type="protein sequence ID" value="MBE1515160.1"/>
    <property type="molecule type" value="Genomic_DNA"/>
</dbReference>
<evidence type="ECO:0000313" key="2">
    <source>
        <dbReference type="Proteomes" id="UP000636579"/>
    </source>
</evidence>
<accession>A0ABR9J847</accession>
<sequence length="64" mass="7150">MFVNLPKLSGDVDSMEVIHGSIIDRKTRPPQVRLASDSRSWLSTVSTCRRSGKFSTQVPVSDSW</sequence>
<name>A0ABR9J847_9MICC</name>
<evidence type="ECO:0000313" key="1">
    <source>
        <dbReference type="EMBL" id="MBE1515160.1"/>
    </source>
</evidence>
<organism evidence="1 2">
    <name type="scientific">Nesterenkonia halotolerans</name>
    <dbReference type="NCBI Taxonomy" id="225325"/>
    <lineage>
        <taxon>Bacteria</taxon>
        <taxon>Bacillati</taxon>
        <taxon>Actinomycetota</taxon>
        <taxon>Actinomycetes</taxon>
        <taxon>Micrococcales</taxon>
        <taxon>Micrococcaceae</taxon>
        <taxon>Nesterenkonia</taxon>
    </lineage>
</organism>
<protein>
    <submittedName>
        <fullName evidence="1">Uncharacterized protein</fullName>
    </submittedName>
</protein>
<keyword evidence="2" id="KW-1185">Reference proteome</keyword>
<reference evidence="1 2" key="1">
    <citation type="submission" date="2020-10" db="EMBL/GenBank/DDBJ databases">
        <title>Sequencing the genomes of 1000 actinobacteria strains.</title>
        <authorList>
            <person name="Klenk H.-P."/>
        </authorList>
    </citation>
    <scope>NUCLEOTIDE SEQUENCE [LARGE SCALE GENOMIC DNA]</scope>
    <source>
        <strain evidence="1 2">DSM 15474</strain>
    </source>
</reference>
<proteinExistence type="predicted"/>
<gene>
    <name evidence="1" type="ORF">H4W26_001915</name>
</gene>
<dbReference type="Proteomes" id="UP000636579">
    <property type="component" value="Unassembled WGS sequence"/>
</dbReference>
<comment type="caution">
    <text evidence="1">The sequence shown here is derived from an EMBL/GenBank/DDBJ whole genome shotgun (WGS) entry which is preliminary data.</text>
</comment>